<dbReference type="Gene3D" id="1.10.600.10">
    <property type="entry name" value="Farnesyl Diphosphate Synthase"/>
    <property type="match status" value="1"/>
</dbReference>
<name>A0A8T9VYE5_9CNID</name>
<proteinExistence type="evidence at transcript level"/>
<evidence type="ECO:0000313" key="1">
    <source>
        <dbReference type="EMBL" id="UPI41572.1"/>
    </source>
</evidence>
<reference evidence="1" key="1">
    <citation type="submission" date="2021-09" db="EMBL/GenBank/DDBJ databases">
        <title>Ancient defensive terpene biosynthetic gene clusters in the soft corals (Octocorallia).</title>
        <authorList>
            <person name="Schmidt E."/>
            <person name="Lin Z."/>
            <person name="Scesa P."/>
        </authorList>
    </citation>
    <scope>NUCLEOTIDE SEQUENCE</scope>
</reference>
<dbReference type="EMBL" id="OK081317">
    <property type="protein sequence ID" value="UPI41572.1"/>
    <property type="molecule type" value="mRNA"/>
</dbReference>
<protein>
    <submittedName>
        <fullName evidence="1">TPS5</fullName>
    </submittedName>
</protein>
<organism evidence="1">
    <name type="scientific">Erythropodium caribaeorum</name>
    <dbReference type="NCBI Taxonomy" id="86550"/>
    <lineage>
        <taxon>Eukaryota</taxon>
        <taxon>Metazoa</taxon>
        <taxon>Cnidaria</taxon>
        <taxon>Anthozoa</taxon>
        <taxon>Octocorallia</taxon>
        <taxon>Malacalcyonacea</taxon>
        <taxon>Alcyoniidae</taxon>
        <taxon>Erythropodium</taxon>
    </lineage>
</organism>
<dbReference type="InterPro" id="IPR008949">
    <property type="entry name" value="Isoprenoid_synthase_dom_sf"/>
</dbReference>
<dbReference type="AlphaFoldDB" id="A0A8T9VYE5"/>
<dbReference type="SUPFAM" id="SSF48576">
    <property type="entry name" value="Terpenoid synthases"/>
    <property type="match status" value="1"/>
</dbReference>
<accession>A0A8T9VYE5</accession>
<sequence>MTNKSELYAPKEWFKYHYDIVNEAIDPHLYDVKEIVQSLAAADICHDKPAIIKYEGPCNTYRMMCWQIPVLPDNPLSRKCIKLWAEFSVGLFFSDDMLETWNENEMRQLCDAFQMLNENLCEQFPEFPTMNDMKHWLSQRNVNEKVIPQCLFLTTFGINIAKSVIHLGTFSQDDVKDYWRRMVVVLALYYEGVKTNCSPKEVPLDELLWRRIFNSGTSIYHYSFQPVFGLIGKLKAHMTLIHELGFLNTMFVAIINDVYSFVREGKAEDLGFIMCNVLIRLKEENAAPAGKHTVENAVQVLNGILKVVYKKIEMAKEEYANNTELCNLLDNFGASTVGWYFFHHFSGRYKDHHWPLSLVEVSEKELEEWKNCKEEDLPEEVKYILIKFSAKAKRFSDRIESGVVDIHANLLPA</sequence>